<dbReference type="Proteomes" id="UP001432251">
    <property type="component" value="Chromosome"/>
</dbReference>
<evidence type="ECO:0000313" key="1">
    <source>
        <dbReference type="EMBL" id="WWQ65218.1"/>
    </source>
</evidence>
<protein>
    <submittedName>
        <fullName evidence="1">DUF5949 family protein</fullName>
    </submittedName>
</protein>
<dbReference type="EMBL" id="CP146022">
    <property type="protein sequence ID" value="WWQ65218.1"/>
    <property type="molecule type" value="Genomic_DNA"/>
</dbReference>
<evidence type="ECO:0000313" key="2">
    <source>
        <dbReference type="Proteomes" id="UP001432251"/>
    </source>
</evidence>
<sequence length="167" mass="17620">MTSTSSIDTTFRAADLGTLAVIAWSGEHAEEEGATPFLLAYSMGDSPAGPEASEAAVRALLSNNGLTIGTTVHDGSRHPSFPVSLLVEAGQAVVSMPLLNAQCPVPPEWLEAAEETGTAYFLFTARPWPTATPGQPVTESELQKFAGDEETLNAAAHCLLPIRRIRT</sequence>
<accession>A0ACD5AH80</accession>
<proteinExistence type="predicted"/>
<keyword evidence="2" id="KW-1185">Reference proteome</keyword>
<organism evidence="1 2">
    <name type="scientific">Streptomyces citrinus</name>
    <dbReference type="NCBI Taxonomy" id="3118173"/>
    <lineage>
        <taxon>Bacteria</taxon>
        <taxon>Bacillati</taxon>
        <taxon>Actinomycetota</taxon>
        <taxon>Actinomycetes</taxon>
        <taxon>Kitasatosporales</taxon>
        <taxon>Streptomycetaceae</taxon>
        <taxon>Streptomyces</taxon>
    </lineage>
</organism>
<gene>
    <name evidence="1" type="ORF">V2W30_19035</name>
</gene>
<name>A0ACD5AH80_9ACTN</name>
<reference evidence="1" key="1">
    <citation type="journal article" date="2025" name="Int. J. Syst. Evol. Microbiol.">
        <title>Streptomyces citrinus sp. nov., with yellow diffusible pigment.</title>
        <authorList>
            <person name="He Y."/>
            <person name="Yang E."/>
            <person name="Xu J."/>
            <person name="Sun Y."/>
            <person name="Sun L."/>
        </authorList>
    </citation>
    <scope>NUCLEOTIDE SEQUENCE</scope>
    <source>
        <strain evidence="1">Q6</strain>
    </source>
</reference>